<evidence type="ECO:0000256" key="1">
    <source>
        <dbReference type="SAM" id="MobiDB-lite"/>
    </source>
</evidence>
<comment type="caution">
    <text evidence="3">The sequence shown here is derived from an EMBL/GenBank/DDBJ whole genome shotgun (WGS) entry which is preliminary data.</text>
</comment>
<dbReference type="NCBIfam" id="NF047637">
    <property type="entry name" value="lipo_CC0125"/>
    <property type="match status" value="1"/>
</dbReference>
<organism evidence="3 4">
    <name type="scientific">Legionella lytica</name>
    <dbReference type="NCBI Taxonomy" id="96232"/>
    <lineage>
        <taxon>Bacteria</taxon>
        <taxon>Pseudomonadati</taxon>
        <taxon>Pseudomonadota</taxon>
        <taxon>Gammaproteobacteria</taxon>
        <taxon>Legionellales</taxon>
        <taxon>Legionellaceae</taxon>
        <taxon>Legionella</taxon>
    </lineage>
</organism>
<name>A0ABW8D8B9_9GAMM</name>
<dbReference type="Proteomes" id="UP001615550">
    <property type="component" value="Unassembled WGS sequence"/>
</dbReference>
<feature type="signal peptide" evidence="2">
    <location>
        <begin position="1"/>
        <end position="21"/>
    </location>
</feature>
<sequence>MKKFIAIIPVLLLLVSCATGYHPMSLSGGFEDFRLSEDTYTVKFLGNEYSSRDQAYQYALRRSAEVTKMNGYRYFKILDSASTVNKRTYQTPVTETTTTDSTSEHHRQRRYNTTTTSRTTISGGDWVTVEIPTTFMKIKLYRTNVGGVMDAEAVLSNFKK</sequence>
<dbReference type="RefSeq" id="WP_400187017.1">
    <property type="nucleotide sequence ID" value="NZ_JBGORX010000001.1"/>
</dbReference>
<dbReference type="EMBL" id="JBGORX010000001">
    <property type="protein sequence ID" value="MFJ1268201.1"/>
    <property type="molecule type" value="Genomic_DNA"/>
</dbReference>
<proteinExistence type="predicted"/>
<keyword evidence="2" id="KW-0732">Signal</keyword>
<keyword evidence="4" id="KW-1185">Reference proteome</keyword>
<feature type="chain" id="PRO_5047464145" description="Lipoprotein" evidence="2">
    <location>
        <begin position="22"/>
        <end position="160"/>
    </location>
</feature>
<accession>A0ABW8D8B9</accession>
<feature type="region of interest" description="Disordered" evidence="1">
    <location>
        <begin position="89"/>
        <end position="117"/>
    </location>
</feature>
<evidence type="ECO:0000256" key="2">
    <source>
        <dbReference type="SAM" id="SignalP"/>
    </source>
</evidence>
<reference evidence="3 4" key="1">
    <citation type="submission" date="2024-08" db="EMBL/GenBank/DDBJ databases">
        <title>Draft Genome Sequence of Legionella lytica strain DSB2004, Isolated From a Fire Sprinkler System.</title>
        <authorList>
            <person name="Everhart A.D."/>
            <person name="Kidane D.T."/>
            <person name="Farone A.L."/>
            <person name="Farone M.B."/>
        </authorList>
    </citation>
    <scope>NUCLEOTIDE SEQUENCE [LARGE SCALE GENOMIC DNA]</scope>
    <source>
        <strain evidence="3 4">DSB2004</strain>
    </source>
</reference>
<protein>
    <recommendedName>
        <fullName evidence="5">Lipoprotein</fullName>
    </recommendedName>
</protein>
<feature type="compositionally biased region" description="Low complexity" evidence="1">
    <location>
        <begin position="89"/>
        <end position="101"/>
    </location>
</feature>
<evidence type="ECO:0000313" key="3">
    <source>
        <dbReference type="EMBL" id="MFJ1268201.1"/>
    </source>
</evidence>
<evidence type="ECO:0000313" key="4">
    <source>
        <dbReference type="Proteomes" id="UP001615550"/>
    </source>
</evidence>
<evidence type="ECO:0008006" key="5">
    <source>
        <dbReference type="Google" id="ProtNLM"/>
    </source>
</evidence>
<gene>
    <name evidence="3" type="ORF">ACD661_06505</name>
</gene>
<dbReference type="PROSITE" id="PS51257">
    <property type="entry name" value="PROKAR_LIPOPROTEIN"/>
    <property type="match status" value="1"/>
</dbReference>